<dbReference type="GO" id="GO:0005829">
    <property type="term" value="C:cytosol"/>
    <property type="evidence" value="ECO:0007669"/>
    <property type="project" value="TreeGrafter"/>
</dbReference>
<sequence length="380" mass="42565">MIPNRFKRIAFMAKAILLSPIFYSMIWSRARRRNKEKPLRILVIPQLTRLGDLVCATPVFAAIKKKYPQSFLAVLTTDKVEGIIRNNPHIDQILLYKSNDLGGLVQKIRSLRFDWSFTLPVSPFGLLLSFVSLIPRRAKLMREGRPASEIMTDWLSNAPLRYYHHTYLPHAYVELLEYIHIHNPGTKKEVYIDSESEKRVAAFLSEHGVRKSDRLVGISIAAGNAIKEWGDEKFTELASHIRTVHRARVLFLGTGKDGDRVDAIRKSLGDDLGCIKATGFSLMELPALLNACTLFIAVDTGPIYIAHALGVPLIDITGPVDIREQPPEDERSILIAPEGVPPSSFVFKKPGSAEERRRAVEAIPVSQVAAGVDDMMKMYG</sequence>
<accession>A0A2H0TDL6</accession>
<keyword evidence="3" id="KW-0812">Transmembrane</keyword>
<evidence type="ECO:0000256" key="1">
    <source>
        <dbReference type="ARBA" id="ARBA00022676"/>
    </source>
</evidence>
<keyword evidence="1" id="KW-0328">Glycosyltransferase</keyword>
<organism evidence="4 5">
    <name type="scientific">Candidatus Niyogibacteria bacterium CG10_big_fil_rev_8_21_14_0_10_46_36</name>
    <dbReference type="NCBI Taxonomy" id="1974726"/>
    <lineage>
        <taxon>Bacteria</taxon>
        <taxon>Candidatus Niyogiibacteriota</taxon>
    </lineage>
</organism>
<dbReference type="PANTHER" id="PTHR30160:SF7">
    <property type="entry name" value="ADP-HEPTOSE--LPS HEPTOSYLTRANSFERASE 2"/>
    <property type="match status" value="1"/>
</dbReference>
<dbReference type="Gene3D" id="3.40.50.2000">
    <property type="entry name" value="Glycogen Phosphorylase B"/>
    <property type="match status" value="2"/>
</dbReference>
<comment type="caution">
    <text evidence="4">The sequence shown here is derived from an EMBL/GenBank/DDBJ whole genome shotgun (WGS) entry which is preliminary data.</text>
</comment>
<dbReference type="SUPFAM" id="SSF53756">
    <property type="entry name" value="UDP-Glycosyltransferase/glycogen phosphorylase"/>
    <property type="match status" value="1"/>
</dbReference>
<evidence type="ECO:0000313" key="4">
    <source>
        <dbReference type="EMBL" id="PIR69646.1"/>
    </source>
</evidence>
<keyword evidence="2" id="KW-0808">Transferase</keyword>
<dbReference type="GO" id="GO:0009244">
    <property type="term" value="P:lipopolysaccharide core region biosynthetic process"/>
    <property type="evidence" value="ECO:0007669"/>
    <property type="project" value="TreeGrafter"/>
</dbReference>
<dbReference type="PANTHER" id="PTHR30160">
    <property type="entry name" value="TETRAACYLDISACCHARIDE 4'-KINASE-RELATED"/>
    <property type="match status" value="1"/>
</dbReference>
<gene>
    <name evidence="4" type="ORF">COU47_01945</name>
</gene>
<reference evidence="5" key="1">
    <citation type="submission" date="2017-09" db="EMBL/GenBank/DDBJ databases">
        <title>Depth-based differentiation of microbial function through sediment-hosted aquifers and enrichment of novel symbionts in the deep terrestrial subsurface.</title>
        <authorList>
            <person name="Probst A.J."/>
            <person name="Ladd B."/>
            <person name="Jarett J.K."/>
            <person name="Geller-Mcgrath D.E."/>
            <person name="Sieber C.M.K."/>
            <person name="Emerson J.B."/>
            <person name="Anantharaman K."/>
            <person name="Thomas B.C."/>
            <person name="Malmstrom R."/>
            <person name="Stieglmeier M."/>
            <person name="Klingl A."/>
            <person name="Woyke T."/>
            <person name="Ryan C.M."/>
            <person name="Banfield J.F."/>
        </authorList>
    </citation>
    <scope>NUCLEOTIDE SEQUENCE [LARGE SCALE GENOMIC DNA]</scope>
</reference>
<dbReference type="GO" id="GO:0008713">
    <property type="term" value="F:ADP-heptose-lipopolysaccharide heptosyltransferase activity"/>
    <property type="evidence" value="ECO:0007669"/>
    <property type="project" value="TreeGrafter"/>
</dbReference>
<dbReference type="AlphaFoldDB" id="A0A2H0TDL6"/>
<dbReference type="InterPro" id="IPR051199">
    <property type="entry name" value="LPS_LOS_Heptosyltrfase"/>
</dbReference>
<dbReference type="Pfam" id="PF01075">
    <property type="entry name" value="Glyco_transf_9"/>
    <property type="match status" value="1"/>
</dbReference>
<evidence type="ECO:0000256" key="3">
    <source>
        <dbReference type="SAM" id="Phobius"/>
    </source>
</evidence>
<protein>
    <recommendedName>
        <fullName evidence="6">Glycosyltransferase family 9 protein</fullName>
    </recommendedName>
</protein>
<evidence type="ECO:0000313" key="5">
    <source>
        <dbReference type="Proteomes" id="UP000231503"/>
    </source>
</evidence>
<evidence type="ECO:0008006" key="6">
    <source>
        <dbReference type="Google" id="ProtNLM"/>
    </source>
</evidence>
<keyword evidence="3" id="KW-1133">Transmembrane helix</keyword>
<feature type="transmembrane region" description="Helical" evidence="3">
    <location>
        <begin position="115"/>
        <end position="135"/>
    </location>
</feature>
<name>A0A2H0TDL6_9BACT</name>
<dbReference type="Proteomes" id="UP000231503">
    <property type="component" value="Unassembled WGS sequence"/>
</dbReference>
<dbReference type="InterPro" id="IPR002201">
    <property type="entry name" value="Glyco_trans_9"/>
</dbReference>
<keyword evidence="3" id="KW-0472">Membrane</keyword>
<feature type="transmembrane region" description="Helical" evidence="3">
    <location>
        <begin position="6"/>
        <end position="27"/>
    </location>
</feature>
<dbReference type="EMBL" id="PFCO01000004">
    <property type="protein sequence ID" value="PIR69646.1"/>
    <property type="molecule type" value="Genomic_DNA"/>
</dbReference>
<dbReference type="CDD" id="cd03789">
    <property type="entry name" value="GT9_LPS_heptosyltransferase"/>
    <property type="match status" value="1"/>
</dbReference>
<proteinExistence type="predicted"/>
<evidence type="ECO:0000256" key="2">
    <source>
        <dbReference type="ARBA" id="ARBA00022679"/>
    </source>
</evidence>